<name>A0A2M8Z2X8_9FIRM</name>
<dbReference type="EMBL" id="PGET01000001">
    <property type="protein sequence ID" value="PJJ27781.1"/>
    <property type="molecule type" value="Genomic_DNA"/>
</dbReference>
<proteinExistence type="predicted"/>
<comment type="caution">
    <text evidence="1">The sequence shown here is derived from an EMBL/GenBank/DDBJ whole genome shotgun (WGS) entry which is preliminary data.</text>
</comment>
<sequence length="146" mass="16924">MENGMQMTSEQLMSETCQKQMYGVLDFPAKTYLSPGKDSDSLESVQVCFSQLQDLLKTLKKKINPQCYLLRTLKTYLVLIEDLTLPNFSLSWMKSATMSNGKFSIQKTSEFHKAEKECSLLDFLEEEAEEKYYLSEDQVAKIIFHY</sequence>
<reference evidence="1 2" key="1">
    <citation type="submission" date="2017-11" db="EMBL/GenBank/DDBJ databases">
        <title>Understudied soil microbes with underappreciated capabilities: Untangling the Clostridium saccharolyticum group.</title>
        <authorList>
            <person name="Leschine S."/>
        </authorList>
    </citation>
    <scope>NUCLEOTIDE SEQUENCE [LARGE SCALE GENOMIC DNA]</scope>
    <source>
        <strain evidence="1 2">18A</strain>
    </source>
</reference>
<gene>
    <name evidence="1" type="ORF">H171_1259</name>
</gene>
<dbReference type="Proteomes" id="UP000231092">
    <property type="component" value="Unassembled WGS sequence"/>
</dbReference>
<protein>
    <submittedName>
        <fullName evidence="1">Uncharacterized protein</fullName>
    </submittedName>
</protein>
<evidence type="ECO:0000313" key="2">
    <source>
        <dbReference type="Proteomes" id="UP000231092"/>
    </source>
</evidence>
<organism evidence="1 2">
    <name type="scientific">[Clostridium] celerecrescens 18A</name>
    <dbReference type="NCBI Taxonomy" id="1286362"/>
    <lineage>
        <taxon>Bacteria</taxon>
        <taxon>Bacillati</taxon>
        <taxon>Bacillota</taxon>
        <taxon>Clostridia</taxon>
        <taxon>Lachnospirales</taxon>
        <taxon>Lachnospiraceae</taxon>
        <taxon>Lacrimispora</taxon>
    </lineage>
</organism>
<evidence type="ECO:0000313" key="1">
    <source>
        <dbReference type="EMBL" id="PJJ27781.1"/>
    </source>
</evidence>
<accession>A0A2M8Z2X8</accession>
<dbReference type="AlphaFoldDB" id="A0A2M8Z2X8"/>